<keyword evidence="3" id="KW-1185">Reference proteome</keyword>
<dbReference type="PANTHER" id="PTHR19446">
    <property type="entry name" value="REVERSE TRANSCRIPTASES"/>
    <property type="match status" value="1"/>
</dbReference>
<sequence length="376" mass="43177">MGFTSSRQKRGYRCLWLAAINMVVQSTAECPTFVRGASSSYIDVTCSTQGVAVLVQNWNVVEEETLSDHKFIYFEITGRNSGYHERIEKTKVQHGRETFRSVLEWTVLSTTDNCNPKTSAELIEQACQVSGRSTSRSRSFVPNWWNEEIDTKRRACKTASRRCTRRHRIGYITEEAQLLEEYKKAKKDLRRAIDASRKKLRLELYDSLKEDIWGDGYRIVTGKLTNRLTADLTTETKLQIVMELFPHKTDILQEDPTCENVVLFTQVELLEAASAMKINKLLGIDGILPEAVKDVIKVAPVWMLTMLNLLLLLQELPSEWIIAKLVLLLKERKTVGHPASYRHSCLLNTLRKLYEWFITKTLQEEIVESGGFADHQ</sequence>
<evidence type="ECO:0000256" key="1">
    <source>
        <dbReference type="SAM" id="Coils"/>
    </source>
</evidence>
<dbReference type="Gene3D" id="3.60.10.10">
    <property type="entry name" value="Endonuclease/exonuclease/phosphatase"/>
    <property type="match status" value="1"/>
</dbReference>
<organism evidence="2 3">
    <name type="scientific">Acanthoscelides obtectus</name>
    <name type="common">Bean weevil</name>
    <name type="synonym">Bruchus obtectus</name>
    <dbReference type="NCBI Taxonomy" id="200917"/>
    <lineage>
        <taxon>Eukaryota</taxon>
        <taxon>Metazoa</taxon>
        <taxon>Ecdysozoa</taxon>
        <taxon>Arthropoda</taxon>
        <taxon>Hexapoda</taxon>
        <taxon>Insecta</taxon>
        <taxon>Pterygota</taxon>
        <taxon>Neoptera</taxon>
        <taxon>Endopterygota</taxon>
        <taxon>Coleoptera</taxon>
        <taxon>Polyphaga</taxon>
        <taxon>Cucujiformia</taxon>
        <taxon>Chrysomeloidea</taxon>
        <taxon>Chrysomelidae</taxon>
        <taxon>Bruchinae</taxon>
        <taxon>Bruchini</taxon>
        <taxon>Acanthoscelides</taxon>
    </lineage>
</organism>
<dbReference type="Proteomes" id="UP001152888">
    <property type="component" value="Unassembled WGS sequence"/>
</dbReference>
<dbReference type="AlphaFoldDB" id="A0A9P0MG55"/>
<evidence type="ECO:0000313" key="2">
    <source>
        <dbReference type="EMBL" id="CAH2011849.1"/>
    </source>
</evidence>
<dbReference type="SUPFAM" id="SSF56219">
    <property type="entry name" value="DNase I-like"/>
    <property type="match status" value="1"/>
</dbReference>
<feature type="coiled-coil region" evidence="1">
    <location>
        <begin position="172"/>
        <end position="199"/>
    </location>
</feature>
<keyword evidence="1" id="KW-0175">Coiled coil</keyword>
<proteinExistence type="predicted"/>
<gene>
    <name evidence="2" type="ORF">ACAOBT_LOCUS32448</name>
</gene>
<dbReference type="EMBL" id="CAKOFQ010008121">
    <property type="protein sequence ID" value="CAH2011849.1"/>
    <property type="molecule type" value="Genomic_DNA"/>
</dbReference>
<name>A0A9P0MG55_ACAOB</name>
<reference evidence="2" key="1">
    <citation type="submission" date="2022-03" db="EMBL/GenBank/DDBJ databases">
        <authorList>
            <person name="Sayadi A."/>
        </authorList>
    </citation>
    <scope>NUCLEOTIDE SEQUENCE</scope>
</reference>
<evidence type="ECO:0000313" key="3">
    <source>
        <dbReference type="Proteomes" id="UP001152888"/>
    </source>
</evidence>
<comment type="caution">
    <text evidence="2">The sequence shown here is derived from an EMBL/GenBank/DDBJ whole genome shotgun (WGS) entry which is preliminary data.</text>
</comment>
<accession>A0A9P0MG55</accession>
<protein>
    <submittedName>
        <fullName evidence="2">Uncharacterized protein</fullName>
    </submittedName>
</protein>
<dbReference type="OrthoDB" id="6778504at2759"/>
<dbReference type="InterPro" id="IPR036691">
    <property type="entry name" value="Endo/exonu/phosph_ase_sf"/>
</dbReference>